<keyword evidence="2" id="KW-0964">Secreted</keyword>
<dbReference type="RefSeq" id="WP_013242610.1">
    <property type="nucleotide sequence ID" value="NC_017301.2"/>
</dbReference>
<dbReference type="PANTHER" id="PTHR38050:SF2">
    <property type="entry name" value="FERULOYL ESTERASE C-RELATED"/>
    <property type="match status" value="1"/>
</dbReference>
<evidence type="ECO:0000256" key="7">
    <source>
        <dbReference type="ARBA" id="ARBA00023326"/>
    </source>
</evidence>
<evidence type="ECO:0000256" key="6">
    <source>
        <dbReference type="ARBA" id="ARBA00023277"/>
    </source>
</evidence>
<accession>D9QCC9</accession>
<reference evidence="8 9" key="2">
    <citation type="journal article" date="2011" name="PLoS ONE">
        <title>Evidence for reductive genome evolution and lateral acquisition of virulence functions in two Corynebacterium pseudotuberculosis strains.</title>
        <authorList>
            <person name="Ruiz J.C."/>
            <person name="D'Afonseca V."/>
            <person name="Silva A."/>
            <person name="Ali A."/>
            <person name="Pinto A.C."/>
            <person name="Santos A.R."/>
            <person name="Rocha A.A."/>
            <person name="Lopes D.O."/>
            <person name="Dorella F.A."/>
            <person name="Pacheco L.G."/>
            <person name="Costa M.P."/>
            <person name="Turk M.Z."/>
            <person name="Seyffert N."/>
            <person name="Moraes P.M."/>
            <person name="Soares S.C."/>
            <person name="Almeida S.S."/>
            <person name="Castro T.L."/>
            <person name="Abreu V.A."/>
            <person name="Trost E."/>
            <person name="Baumbach J."/>
            <person name="Tauch A."/>
            <person name="Schneider M.P."/>
            <person name="McCulloch J."/>
            <person name="Cerdeira L.T."/>
            <person name="Ramos R.T."/>
            <person name="Zerlotini A."/>
            <person name="Dominitini A."/>
            <person name="Resende D.M."/>
            <person name="Coser E.M."/>
            <person name="Oliveira L.M."/>
            <person name="Pedrosa A.L."/>
            <person name="Vieira C.U."/>
            <person name="Guimaraes C.T."/>
            <person name="Bartholomeu D.C."/>
            <person name="Oliveira D.M."/>
            <person name="Santos F.R."/>
            <person name="Rabelo E.M."/>
            <person name="Lobo F.P."/>
            <person name="Franco G.R."/>
            <person name="Costa A.F."/>
            <person name="Castro I.M."/>
            <person name="Dias S.R."/>
            <person name="Ferro J.A."/>
            <person name="Ortega J.M."/>
            <person name="Paiva L.V."/>
            <person name="Goulart L.R."/>
            <person name="Almeida J.F."/>
            <person name="Ferro M.I."/>
            <person name="Carneiro N.P."/>
            <person name="Falcao P.R."/>
            <person name="Grynberg P."/>
            <person name="Teixeira S.M."/>
            <person name="Brommonschenkel S."/>
            <person name="Oliveira S.C."/>
            <person name="Meyer R."/>
            <person name="Moore R.J."/>
            <person name="Miyoshi A."/>
            <person name="Oliveira G.C."/>
            <person name="Azevedo V."/>
        </authorList>
    </citation>
    <scope>NUCLEOTIDE SEQUENCE [LARGE SCALE GENOMIC DNA]</scope>
    <source>
        <strain evidence="8 9">C231</strain>
    </source>
</reference>
<dbReference type="OrthoDB" id="9767239at2"/>
<evidence type="ECO:0000256" key="1">
    <source>
        <dbReference type="ARBA" id="ARBA00004613"/>
    </source>
</evidence>
<keyword evidence="7" id="KW-0624">Polysaccharide degradation</keyword>
<keyword evidence="4" id="KW-0732">Signal</keyword>
<keyword evidence="3" id="KW-0858">Xylan degradation</keyword>
<comment type="subcellular location">
    <subcellularLocation>
        <location evidence="1">Secreted</location>
    </subcellularLocation>
</comment>
<evidence type="ECO:0000256" key="4">
    <source>
        <dbReference type="ARBA" id="ARBA00022729"/>
    </source>
</evidence>
<sequence>MRQIYWATMRHKLGERTYIRIDPAVPNGSLLIYLHGSRQSASVARNFTDRTFDRFAEHGTTVIYPEGVSHHWNGARRNFTEQTRLLGTDDVAFLSALAASYSPVFGVGFSNGAHMLIRLLHDSPGTLTGAALIAANQPAPANFLSTPEHWSPTKILTMHGTEDPISPYHGGLIHAARGEVLSFHDTAAYYAQLNGLGEPTENTFRGFKVTSWPGEHSVEAWSLKGIGHVVPTRHPVASKFLGPTSSDFVAATEIARFFELPYPETTEFYAGERTHSALRQQPPRR</sequence>
<dbReference type="GeneID" id="93973904"/>
<dbReference type="GO" id="GO:0005576">
    <property type="term" value="C:extracellular region"/>
    <property type="evidence" value="ECO:0007669"/>
    <property type="project" value="UniProtKB-SubCell"/>
</dbReference>
<dbReference type="InterPro" id="IPR029058">
    <property type="entry name" value="AB_hydrolase_fold"/>
</dbReference>
<dbReference type="EMBL" id="CP001829">
    <property type="protein sequence ID" value="ADL11205.1"/>
    <property type="molecule type" value="Genomic_DNA"/>
</dbReference>
<dbReference type="SUPFAM" id="SSF53474">
    <property type="entry name" value="alpha/beta-Hydrolases"/>
    <property type="match status" value="1"/>
</dbReference>
<dbReference type="GO" id="GO:0030600">
    <property type="term" value="F:feruloyl esterase activity"/>
    <property type="evidence" value="ECO:0007669"/>
    <property type="project" value="InterPro"/>
</dbReference>
<dbReference type="AlphaFoldDB" id="D9QCC9"/>
<evidence type="ECO:0000256" key="2">
    <source>
        <dbReference type="ARBA" id="ARBA00022525"/>
    </source>
</evidence>
<dbReference type="KEGG" id="cpq:CPC231_08900"/>
<evidence type="ECO:0000256" key="5">
    <source>
        <dbReference type="ARBA" id="ARBA00022801"/>
    </source>
</evidence>
<dbReference type="InterPro" id="IPR043595">
    <property type="entry name" value="FaeB/C/D"/>
</dbReference>
<evidence type="ECO:0000256" key="3">
    <source>
        <dbReference type="ARBA" id="ARBA00022651"/>
    </source>
</evidence>
<proteinExistence type="predicted"/>
<dbReference type="GO" id="GO:0045493">
    <property type="term" value="P:xylan catabolic process"/>
    <property type="evidence" value="ECO:0007669"/>
    <property type="project" value="UniProtKB-KW"/>
</dbReference>
<dbReference type="Proteomes" id="UP000000276">
    <property type="component" value="Chromosome"/>
</dbReference>
<evidence type="ECO:0000313" key="8">
    <source>
        <dbReference type="EMBL" id="ADL11205.1"/>
    </source>
</evidence>
<name>D9QCC9_CORP2</name>
<organism evidence="8 9">
    <name type="scientific">Corynebacterium pseudotuberculosis (strain C231)</name>
    <dbReference type="NCBI Taxonomy" id="681645"/>
    <lineage>
        <taxon>Bacteria</taxon>
        <taxon>Bacillati</taxon>
        <taxon>Actinomycetota</taxon>
        <taxon>Actinomycetes</taxon>
        <taxon>Mycobacteriales</taxon>
        <taxon>Corynebacteriaceae</taxon>
        <taxon>Corynebacterium</taxon>
    </lineage>
</organism>
<gene>
    <name evidence="8" type="ORF">CPC231_08900</name>
</gene>
<dbReference type="STRING" id="681645.CpC231_1748"/>
<dbReference type="Gene3D" id="3.40.50.1820">
    <property type="entry name" value="alpha/beta hydrolase"/>
    <property type="match status" value="1"/>
</dbReference>
<protein>
    <submittedName>
        <fullName evidence="8">Poly(3-hydroxyalkanoate) depolymerase</fullName>
    </submittedName>
</protein>
<keyword evidence="9" id="KW-1185">Reference proteome</keyword>
<dbReference type="HOGENOM" id="CLU_027551_4_2_11"/>
<evidence type="ECO:0000313" key="9">
    <source>
        <dbReference type="Proteomes" id="UP000000276"/>
    </source>
</evidence>
<keyword evidence="5" id="KW-0378">Hydrolase</keyword>
<reference evidence="8 9" key="1">
    <citation type="journal article" date="2011" name="J. Bacteriol.">
        <title>Complete genome sequence of Corynebacterium pseudotuberculosis I19, a strain isolated from a cow in Israel with bovine mastitis.</title>
        <authorList>
            <consortium name="Consortium: Rede Paraense de Genomica e Proteomica (RPGP)"/>
            <person name="Silva A."/>
            <person name="Schneider M.P."/>
            <person name="Cerdeira L."/>
            <person name="Barbosa M.S."/>
            <person name="Ramos R.T."/>
            <person name="Carneiro A.R."/>
            <person name="Santos R."/>
            <person name="Lima M."/>
            <person name="D'Afonseca V."/>
            <person name="Almeida S.S."/>
            <person name="Santos A.R."/>
            <person name="Soares S.C."/>
            <person name="Pinto A.C."/>
            <person name="Ali A."/>
            <person name="Dorella F.A."/>
            <person name="Rocha F."/>
            <person name="de Abreu V.A."/>
            <person name="Trost E."/>
            <person name="Tauch A."/>
            <person name="Shpigel N."/>
            <person name="Miyoshi A."/>
            <person name="Azevedo V."/>
        </authorList>
    </citation>
    <scope>NUCLEOTIDE SEQUENCE [LARGE SCALE GENOMIC DNA]</scope>
    <source>
        <strain evidence="8 9">C231</strain>
    </source>
</reference>
<keyword evidence="6" id="KW-0119">Carbohydrate metabolism</keyword>
<dbReference type="PANTHER" id="PTHR38050">
    <property type="match status" value="1"/>
</dbReference>